<dbReference type="Proteomes" id="UP000297385">
    <property type="component" value="Unassembled WGS sequence"/>
</dbReference>
<dbReference type="RefSeq" id="WP_134466515.1">
    <property type="nucleotide sequence ID" value="NZ_SNVI01000008.1"/>
</dbReference>
<dbReference type="SUPFAM" id="SSF53756">
    <property type="entry name" value="UDP-Glycosyltransferase/glycogen phosphorylase"/>
    <property type="match status" value="1"/>
</dbReference>
<feature type="domain" description="DUF1972" evidence="1">
    <location>
        <begin position="3"/>
        <end position="178"/>
    </location>
</feature>
<comment type="caution">
    <text evidence="2">The sequence shown here is derived from an EMBL/GenBank/DDBJ whole genome shotgun (WGS) entry which is preliminary data.</text>
</comment>
<dbReference type="Pfam" id="PF09314">
    <property type="entry name" value="DUF1972"/>
    <property type="match status" value="1"/>
</dbReference>
<gene>
    <name evidence="2" type="ORF">E2553_42335</name>
</gene>
<sequence length="386" mass="43719">MKKEIVILGIRGIPANHGGFETFAERLALFLVNRGWRVTVYCQGDLSIKGRNEDVWNGVHRITLPISRSGALGTIEFDWKCVTDVAARRPLTVLTLGYNTAVFSAWLRIRGIRNVINMDGLEWKRNKWRAHERAWLWVNERIGCLVGDLLVADHPEIARHLATRVSEKKIVTIPYGADRVKKADVAELQKYDLEPDRYAIVVARPEPENSILEIVKAFSARKRNVKLVVLGKYSVANSFQSEVLRAASEEVLFPGAIYHRPTLDALRFHARFYVHGHQVGGTNPSLVEALGAGNAVLAHDNVFNRWVAGKSALFFRAADECEKHITSLFESEEAVFMMRGEAVQRFEDEFGWEDLLRLYERVLSDSAGESFDSFSEEREINPARNS</sequence>
<name>A0A4Y8MG15_9BURK</name>
<evidence type="ECO:0000259" key="1">
    <source>
        <dbReference type="Pfam" id="PF09314"/>
    </source>
</evidence>
<proteinExistence type="predicted"/>
<dbReference type="GO" id="GO:0016740">
    <property type="term" value="F:transferase activity"/>
    <property type="evidence" value="ECO:0007669"/>
    <property type="project" value="UniProtKB-KW"/>
</dbReference>
<organism evidence="2 3">
    <name type="scientific">Paraburkholderia dipogonis</name>
    <dbReference type="NCBI Taxonomy" id="1211383"/>
    <lineage>
        <taxon>Bacteria</taxon>
        <taxon>Pseudomonadati</taxon>
        <taxon>Pseudomonadota</taxon>
        <taxon>Betaproteobacteria</taxon>
        <taxon>Burkholderiales</taxon>
        <taxon>Burkholderiaceae</taxon>
        <taxon>Paraburkholderia</taxon>
    </lineage>
</organism>
<keyword evidence="2" id="KW-0808">Transferase</keyword>
<accession>A0A4Y8MG15</accession>
<dbReference type="Gene3D" id="3.40.50.2000">
    <property type="entry name" value="Glycogen Phosphorylase B"/>
    <property type="match status" value="2"/>
</dbReference>
<dbReference type="InterPro" id="IPR015393">
    <property type="entry name" value="DUF1972"/>
</dbReference>
<evidence type="ECO:0000313" key="3">
    <source>
        <dbReference type="Proteomes" id="UP000297385"/>
    </source>
</evidence>
<reference evidence="2 3" key="1">
    <citation type="submission" date="2019-03" db="EMBL/GenBank/DDBJ databases">
        <title>Complete Genome Sequence of Paraburkholderia dipogonis ICMP 19430T, a Nitrogen-fixing Symbiont of the South African Invasive Legume Dipogon lignosus in New Zealand.</title>
        <authorList>
            <person name="De Meyer S.E."/>
        </authorList>
    </citation>
    <scope>NUCLEOTIDE SEQUENCE [LARGE SCALE GENOMIC DNA]</scope>
    <source>
        <strain evidence="2 3">ICMP 19430</strain>
    </source>
</reference>
<dbReference type="EMBL" id="SNVI01000008">
    <property type="protein sequence ID" value="TFE36406.1"/>
    <property type="molecule type" value="Genomic_DNA"/>
</dbReference>
<dbReference type="AlphaFoldDB" id="A0A4Y8MG15"/>
<protein>
    <submittedName>
        <fullName evidence="2">Glycosyltransferase family 1 protein</fullName>
    </submittedName>
</protein>
<evidence type="ECO:0000313" key="2">
    <source>
        <dbReference type="EMBL" id="TFE36406.1"/>
    </source>
</evidence>